<evidence type="ECO:0000259" key="20">
    <source>
        <dbReference type="Pfam" id="PF24621"/>
    </source>
</evidence>
<dbReference type="EC" id="4.2.3.4" evidence="7 18"/>
<dbReference type="Gene3D" id="1.20.1090.10">
    <property type="entry name" value="Dehydroquinate synthase-like - alpha domain"/>
    <property type="match status" value="1"/>
</dbReference>
<evidence type="ECO:0000256" key="7">
    <source>
        <dbReference type="ARBA" id="ARBA00013031"/>
    </source>
</evidence>
<feature type="binding site" evidence="18">
    <location>
        <begin position="133"/>
        <end position="134"/>
    </location>
    <ligand>
        <name>NAD(+)</name>
        <dbReference type="ChEBI" id="CHEBI:57540"/>
    </ligand>
</feature>
<feature type="domain" description="3-dehydroquinate synthase C-terminal" evidence="20">
    <location>
        <begin position="185"/>
        <end position="329"/>
    </location>
</feature>
<comment type="cofactor">
    <cofactor evidence="18">
        <name>Co(2+)</name>
        <dbReference type="ChEBI" id="CHEBI:48828"/>
    </cofactor>
    <cofactor evidence="18">
        <name>Zn(2+)</name>
        <dbReference type="ChEBI" id="CHEBI:29105"/>
    </cofactor>
    <text evidence="18">Binds 1 divalent metal cation per subunit. Can use either Co(2+) or Zn(2+).</text>
</comment>
<dbReference type="FunFam" id="1.20.1090.10:FF:000002">
    <property type="entry name" value="3-dehydroquinate synthase"/>
    <property type="match status" value="1"/>
</dbReference>
<comment type="subcellular location">
    <subcellularLocation>
        <location evidence="4 18">Cytoplasm</location>
    </subcellularLocation>
</comment>
<keyword evidence="9 18" id="KW-0963">Cytoplasm</keyword>
<feature type="binding site" evidence="18">
    <location>
        <position position="155"/>
    </location>
    <ligand>
        <name>NAD(+)</name>
        <dbReference type="ChEBI" id="CHEBI:57540"/>
    </ligand>
</feature>
<evidence type="ECO:0000256" key="12">
    <source>
        <dbReference type="ARBA" id="ARBA00022741"/>
    </source>
</evidence>
<evidence type="ECO:0000256" key="18">
    <source>
        <dbReference type="HAMAP-Rule" id="MF_00110"/>
    </source>
</evidence>
<proteinExistence type="inferred from homology"/>
<dbReference type="GO" id="GO:0000166">
    <property type="term" value="F:nucleotide binding"/>
    <property type="evidence" value="ECO:0007669"/>
    <property type="project" value="UniProtKB-KW"/>
</dbReference>
<feature type="binding site" evidence="18">
    <location>
        <position position="188"/>
    </location>
    <ligand>
        <name>Zn(2+)</name>
        <dbReference type="ChEBI" id="CHEBI:29105"/>
    </ligand>
</feature>
<feature type="binding site" evidence="18">
    <location>
        <begin position="173"/>
        <end position="176"/>
    </location>
    <ligand>
        <name>NAD(+)</name>
        <dbReference type="ChEBI" id="CHEBI:57540"/>
    </ligand>
</feature>
<dbReference type="AlphaFoldDB" id="A0A7Z2T586"/>
<dbReference type="NCBIfam" id="TIGR01357">
    <property type="entry name" value="aroB"/>
    <property type="match status" value="1"/>
</dbReference>
<dbReference type="Gene3D" id="3.40.50.1970">
    <property type="match status" value="1"/>
</dbReference>
<protein>
    <recommendedName>
        <fullName evidence="8 18">3-dehydroquinate synthase</fullName>
        <shortName evidence="18">DHQS</shortName>
        <ecNumber evidence="7 18">4.2.3.4</ecNumber>
    </recommendedName>
</protein>
<dbReference type="Pfam" id="PF01761">
    <property type="entry name" value="DHQ_synthase"/>
    <property type="match status" value="1"/>
</dbReference>
<dbReference type="InterPro" id="IPR030963">
    <property type="entry name" value="DHQ_synth_fam"/>
</dbReference>
<evidence type="ECO:0000256" key="2">
    <source>
        <dbReference type="ARBA" id="ARBA00001911"/>
    </source>
</evidence>
<dbReference type="HAMAP" id="MF_00110">
    <property type="entry name" value="DHQ_synthase"/>
    <property type="match status" value="1"/>
</dbReference>
<dbReference type="UniPathway" id="UPA00053">
    <property type="reaction ID" value="UER00085"/>
</dbReference>
<keyword evidence="13 18" id="KW-0862">Zinc</keyword>
<comment type="cofactor">
    <cofactor evidence="2 18">
        <name>NAD(+)</name>
        <dbReference type="ChEBI" id="CHEBI:57540"/>
    </cofactor>
</comment>
<dbReference type="SUPFAM" id="SSF56796">
    <property type="entry name" value="Dehydroquinate synthase-like"/>
    <property type="match status" value="1"/>
</dbReference>
<dbReference type="PIRSF" id="PIRSF001455">
    <property type="entry name" value="DHQ_synth"/>
    <property type="match status" value="1"/>
</dbReference>
<accession>A0A7Z2T586</accession>
<dbReference type="GO" id="GO:0046872">
    <property type="term" value="F:metal ion binding"/>
    <property type="evidence" value="ECO:0007669"/>
    <property type="project" value="UniProtKB-KW"/>
</dbReference>
<dbReference type="InterPro" id="IPR056179">
    <property type="entry name" value="DHQS_C"/>
</dbReference>
<evidence type="ECO:0000313" key="21">
    <source>
        <dbReference type="EMBL" id="QIA64403.1"/>
    </source>
</evidence>
<evidence type="ECO:0000256" key="9">
    <source>
        <dbReference type="ARBA" id="ARBA00022490"/>
    </source>
</evidence>
<dbReference type="RefSeq" id="WP_164649309.1">
    <property type="nucleotide sequence ID" value="NZ_CP047475.1"/>
</dbReference>
<dbReference type="InterPro" id="IPR030960">
    <property type="entry name" value="DHQS/DOIS_N"/>
</dbReference>
<evidence type="ECO:0000256" key="15">
    <source>
        <dbReference type="ARBA" id="ARBA00023141"/>
    </source>
</evidence>
<gene>
    <name evidence="18 21" type="primary">aroB</name>
    <name evidence="21" type="ORF">GT360_13290</name>
</gene>
<dbReference type="CDD" id="cd08195">
    <property type="entry name" value="DHQS"/>
    <property type="match status" value="1"/>
</dbReference>
<evidence type="ECO:0000259" key="19">
    <source>
        <dbReference type="Pfam" id="PF01761"/>
    </source>
</evidence>
<evidence type="ECO:0000256" key="10">
    <source>
        <dbReference type="ARBA" id="ARBA00022605"/>
    </source>
</evidence>
<feature type="binding site" evidence="18">
    <location>
        <begin position="109"/>
        <end position="113"/>
    </location>
    <ligand>
        <name>NAD(+)</name>
        <dbReference type="ChEBI" id="CHEBI:57540"/>
    </ligand>
</feature>
<feature type="binding site" evidence="18">
    <location>
        <position position="251"/>
    </location>
    <ligand>
        <name>Zn(2+)</name>
        <dbReference type="ChEBI" id="CHEBI:29105"/>
    </ligand>
</feature>
<dbReference type="GO" id="GO:0005737">
    <property type="term" value="C:cytoplasm"/>
    <property type="evidence" value="ECO:0007669"/>
    <property type="project" value="UniProtKB-SubCell"/>
</dbReference>
<evidence type="ECO:0000313" key="22">
    <source>
        <dbReference type="Proteomes" id="UP000464262"/>
    </source>
</evidence>
<reference evidence="21 22" key="1">
    <citation type="submission" date="2020-01" db="EMBL/GenBank/DDBJ databases">
        <title>Whole genome and functional gene identification of agarase of Vibrio HN897.</title>
        <authorList>
            <person name="Liu Y."/>
            <person name="Zhao Z."/>
        </authorList>
    </citation>
    <scope>NUCLEOTIDE SEQUENCE [LARGE SCALE GENOMIC DNA]</scope>
    <source>
        <strain evidence="21 22">HN897</strain>
    </source>
</reference>
<evidence type="ECO:0000256" key="8">
    <source>
        <dbReference type="ARBA" id="ARBA00017684"/>
    </source>
</evidence>
<dbReference type="KEGG" id="vas:GT360_13290"/>
<keyword evidence="22" id="KW-1185">Reference proteome</keyword>
<organism evidence="21 22">
    <name type="scientific">Vibrio astriarenae</name>
    <dbReference type="NCBI Taxonomy" id="1481923"/>
    <lineage>
        <taxon>Bacteria</taxon>
        <taxon>Pseudomonadati</taxon>
        <taxon>Pseudomonadota</taxon>
        <taxon>Gammaproteobacteria</taxon>
        <taxon>Vibrionales</taxon>
        <taxon>Vibrionaceae</taxon>
        <taxon>Vibrio</taxon>
    </lineage>
</organism>
<keyword evidence="16 18" id="KW-0456">Lyase</keyword>
<comment type="function">
    <text evidence="3 18">Catalyzes the conversion of 3-deoxy-D-arabino-heptulosonate 7-phosphate (DAHP) to dehydroquinate (DHQ).</text>
</comment>
<evidence type="ECO:0000256" key="6">
    <source>
        <dbReference type="ARBA" id="ARBA00005412"/>
    </source>
</evidence>
<keyword evidence="14 18" id="KW-0520">NAD</keyword>
<evidence type="ECO:0000256" key="14">
    <source>
        <dbReference type="ARBA" id="ARBA00023027"/>
    </source>
</evidence>
<dbReference type="GO" id="GO:0008652">
    <property type="term" value="P:amino acid biosynthetic process"/>
    <property type="evidence" value="ECO:0007669"/>
    <property type="project" value="UniProtKB-KW"/>
</dbReference>
<evidence type="ECO:0000256" key="4">
    <source>
        <dbReference type="ARBA" id="ARBA00004496"/>
    </source>
</evidence>
<dbReference type="PANTHER" id="PTHR43622:SF7">
    <property type="entry name" value="3-DEHYDROQUINATE SYNTHASE, CHLOROPLASTIC"/>
    <property type="match status" value="1"/>
</dbReference>
<keyword evidence="17 18" id="KW-0170">Cobalt</keyword>
<evidence type="ECO:0000256" key="3">
    <source>
        <dbReference type="ARBA" id="ARBA00003485"/>
    </source>
</evidence>
<comment type="similarity">
    <text evidence="6 18">Belongs to the sugar phosphate cyclases superfamily. Dehydroquinate synthase family.</text>
</comment>
<feature type="binding site" evidence="18">
    <location>
        <begin position="75"/>
        <end position="80"/>
    </location>
    <ligand>
        <name>NAD(+)</name>
        <dbReference type="ChEBI" id="CHEBI:57540"/>
    </ligand>
</feature>
<evidence type="ECO:0000256" key="13">
    <source>
        <dbReference type="ARBA" id="ARBA00022833"/>
    </source>
</evidence>
<dbReference type="InterPro" id="IPR050071">
    <property type="entry name" value="Dehydroquinate_synthase"/>
</dbReference>
<evidence type="ECO:0000256" key="17">
    <source>
        <dbReference type="ARBA" id="ARBA00023285"/>
    </source>
</evidence>
<dbReference type="Pfam" id="PF24621">
    <property type="entry name" value="DHQS_C"/>
    <property type="match status" value="1"/>
</dbReference>
<dbReference type="GO" id="GO:0003856">
    <property type="term" value="F:3-dehydroquinate synthase activity"/>
    <property type="evidence" value="ECO:0007669"/>
    <property type="project" value="UniProtKB-UniRule"/>
</dbReference>
<evidence type="ECO:0000256" key="1">
    <source>
        <dbReference type="ARBA" id="ARBA00001393"/>
    </source>
</evidence>
<dbReference type="GO" id="GO:0009423">
    <property type="term" value="P:chorismate biosynthetic process"/>
    <property type="evidence" value="ECO:0007669"/>
    <property type="project" value="UniProtKB-UniRule"/>
</dbReference>
<comment type="catalytic activity">
    <reaction evidence="1 18">
        <text>7-phospho-2-dehydro-3-deoxy-D-arabino-heptonate = 3-dehydroquinate + phosphate</text>
        <dbReference type="Rhea" id="RHEA:21968"/>
        <dbReference type="ChEBI" id="CHEBI:32364"/>
        <dbReference type="ChEBI" id="CHEBI:43474"/>
        <dbReference type="ChEBI" id="CHEBI:58394"/>
        <dbReference type="EC" id="4.2.3.4"/>
    </reaction>
</comment>
<dbReference type="GO" id="GO:0009073">
    <property type="term" value="P:aromatic amino acid family biosynthetic process"/>
    <property type="evidence" value="ECO:0007669"/>
    <property type="project" value="UniProtKB-KW"/>
</dbReference>
<feature type="binding site" evidence="18">
    <location>
        <position position="146"/>
    </location>
    <ligand>
        <name>NAD(+)</name>
        <dbReference type="ChEBI" id="CHEBI:57540"/>
    </ligand>
</feature>
<dbReference type="InterPro" id="IPR016037">
    <property type="entry name" value="DHQ_synth_AroB"/>
</dbReference>
<evidence type="ECO:0000256" key="16">
    <source>
        <dbReference type="ARBA" id="ARBA00023239"/>
    </source>
</evidence>
<dbReference type="PANTHER" id="PTHR43622">
    <property type="entry name" value="3-DEHYDROQUINATE SYNTHASE"/>
    <property type="match status" value="1"/>
</dbReference>
<dbReference type="Proteomes" id="UP000464262">
    <property type="component" value="Chromosome 1"/>
</dbReference>
<feature type="domain" description="3-dehydroquinate synthase N-terminal" evidence="19">
    <location>
        <begin position="71"/>
        <end position="183"/>
    </location>
</feature>
<keyword evidence="10 18" id="KW-0028">Amino-acid biosynthesis</keyword>
<keyword evidence="15 18" id="KW-0057">Aromatic amino acid biosynthesis</keyword>
<sequence>MERITVELGERSYPISIGAGLFDDPAQLSFLSSQAPAKQKVVVISNVTVAPLYADQVLALLEQQNCETALLTLPDGEQYKSLDTFNQIMDFFLEGSYARDVVVVALGGGVIGDLVGFASACYQRGVDFVQIPTTLLSQVDSSVGGKTAVNHPLGKNMIGAFYQPQAVIIDTNCLKTLPEREFAAGIAEVIKYGIIYDADFFVWLEENLERLYALDEQALSYAIARCCQIKAEVVAQDEKESGIRALLNLGHTFGHAIEAELGYGQWLHGEAVSAGTVMAAKTALMQGLIEQADFERIVNLLKRSKLPVQTPDSMTFDDFMTHMMRDKKVLAGQLRLVLPTSIGTAEVVKGVPEDVLEQAIEFCRQV</sequence>
<comment type="pathway">
    <text evidence="5 18">Metabolic intermediate biosynthesis; chorismate biosynthesis; chorismate from D-erythrose 4-phosphate and phosphoenolpyruvate: step 2/7.</text>
</comment>
<keyword evidence="11 18" id="KW-0479">Metal-binding</keyword>
<keyword evidence="12 18" id="KW-0547">Nucleotide-binding</keyword>
<name>A0A7Z2T586_9VIBR</name>
<evidence type="ECO:0000256" key="11">
    <source>
        <dbReference type="ARBA" id="ARBA00022723"/>
    </source>
</evidence>
<feature type="binding site" evidence="18">
    <location>
        <position position="268"/>
    </location>
    <ligand>
        <name>Zn(2+)</name>
        <dbReference type="ChEBI" id="CHEBI:29105"/>
    </ligand>
</feature>
<dbReference type="EMBL" id="CP047475">
    <property type="protein sequence ID" value="QIA64403.1"/>
    <property type="molecule type" value="Genomic_DNA"/>
</dbReference>
<evidence type="ECO:0000256" key="5">
    <source>
        <dbReference type="ARBA" id="ARBA00004661"/>
    </source>
</evidence>
<dbReference type="FunFam" id="3.40.50.1970:FF:000001">
    <property type="entry name" value="3-dehydroquinate synthase"/>
    <property type="match status" value="1"/>
</dbReference>